<dbReference type="EMBL" id="AM039952">
    <property type="protein sequence ID" value="CAJ22551.1"/>
    <property type="molecule type" value="Genomic_DNA"/>
</dbReference>
<sequence>MQCAVLAQGNDAAARQDPFAASDTPTAYPHRQAARHRHAQRKRPPGSMLVGCSASGGSDDQPQSCHTRLHAVAIALHCRTAAQAQQAPTPASSMPLIDVPSAIRTQPLSSGEVTHQTELERPRGESSVIVRSIQPNSVVGSYRIDFEAMDTDGDGRISRAEAQANPALADEFDALDTRHSGYLTREQLAGWLIR</sequence>
<organism evidence="4">
    <name type="scientific">Xanthomonas euvesicatoria pv. vesicatoria (strain 85-10)</name>
    <name type="common">Xanthomonas campestris pv. vesicatoria</name>
    <dbReference type="NCBI Taxonomy" id="316273"/>
    <lineage>
        <taxon>Bacteria</taxon>
        <taxon>Pseudomonadati</taxon>
        <taxon>Pseudomonadota</taxon>
        <taxon>Gammaproteobacteria</taxon>
        <taxon>Lysobacterales</taxon>
        <taxon>Lysobacteraceae</taxon>
        <taxon>Xanthomonas</taxon>
    </lineage>
</organism>
<feature type="domain" description="EF-hand" evidence="2">
    <location>
        <begin position="145"/>
        <end position="161"/>
    </location>
</feature>
<dbReference type="InterPro" id="IPR002048">
    <property type="entry name" value="EF_hand_dom"/>
</dbReference>
<dbReference type="Proteomes" id="UP000007069">
    <property type="component" value="Chromosome"/>
</dbReference>
<feature type="region of interest" description="Disordered" evidence="1">
    <location>
        <begin position="1"/>
        <end position="64"/>
    </location>
</feature>
<accession>Q3BX62</accession>
<dbReference type="Pfam" id="PF13202">
    <property type="entry name" value="EF-hand_5"/>
    <property type="match status" value="1"/>
</dbReference>
<feature type="compositionally biased region" description="Polar residues" evidence="1">
    <location>
        <begin position="55"/>
        <end position="64"/>
    </location>
</feature>
<gene>
    <name evidence="3" type="ordered locus">XCV0920</name>
</gene>
<feature type="compositionally biased region" description="Basic residues" evidence="1">
    <location>
        <begin position="32"/>
        <end position="44"/>
    </location>
</feature>
<dbReference type="SUPFAM" id="SSF47473">
    <property type="entry name" value="EF-hand"/>
    <property type="match status" value="1"/>
</dbReference>
<evidence type="ECO:0000313" key="4">
    <source>
        <dbReference type="Proteomes" id="UP000007069"/>
    </source>
</evidence>
<name>Q3BX62_XANE5</name>
<dbReference type="eggNOG" id="ENOG5033N6T">
    <property type="taxonomic scope" value="Bacteria"/>
</dbReference>
<dbReference type="STRING" id="456327.BJD11_18185"/>
<dbReference type="HOGENOM" id="CLU_121975_0_0_6"/>
<evidence type="ECO:0000259" key="2">
    <source>
        <dbReference type="Pfam" id="PF13202"/>
    </source>
</evidence>
<evidence type="ECO:0000256" key="1">
    <source>
        <dbReference type="SAM" id="MobiDB-lite"/>
    </source>
</evidence>
<protein>
    <recommendedName>
        <fullName evidence="2">EF-hand domain-containing protein</fullName>
    </recommendedName>
</protein>
<dbReference type="Gene3D" id="1.10.238.10">
    <property type="entry name" value="EF-hand"/>
    <property type="match status" value="1"/>
</dbReference>
<dbReference type="GO" id="GO:0005509">
    <property type="term" value="F:calcium ion binding"/>
    <property type="evidence" value="ECO:0007669"/>
    <property type="project" value="InterPro"/>
</dbReference>
<proteinExistence type="predicted"/>
<dbReference type="KEGG" id="xcv:XCV0920"/>
<evidence type="ECO:0000313" key="3">
    <source>
        <dbReference type="EMBL" id="CAJ22551.1"/>
    </source>
</evidence>
<reference evidence="3 4" key="1">
    <citation type="journal article" date="2005" name="J. Bacteriol.">
        <title>Insights into genome plasticity and pathogenicity of the plant pathogenic Bacterium Xanthomonas campestris pv. vesicatoria revealed by the complete genome sequence.</title>
        <authorList>
            <person name="Thieme F."/>
            <person name="Koebnik R."/>
            <person name="Bekel T."/>
            <person name="Berger C."/>
            <person name="Boch J."/>
            <person name="Buettner D."/>
            <person name="Caldana C."/>
            <person name="Gaigalat L."/>
            <person name="Goesmann A."/>
            <person name="Kay S."/>
            <person name="Kirchner O."/>
            <person name="Lanz C."/>
            <person name="Linke B."/>
            <person name="McHardy A.C."/>
            <person name="Meyer F."/>
            <person name="Mittenhuber G."/>
            <person name="Nies D.H."/>
            <person name="Niesbach-Kloesgen U."/>
            <person name="Patschkowski T."/>
            <person name="Rueckert C."/>
            <person name="Rupp O."/>
            <person name="Schneicker S."/>
            <person name="Schuster S.C."/>
            <person name="Vorhoelter F.J."/>
            <person name="Weber E."/>
            <person name="Puehler A."/>
            <person name="Bonas U."/>
            <person name="Bartels D."/>
            <person name="Kaiser O."/>
        </authorList>
    </citation>
    <scope>NUCLEOTIDE SEQUENCE [LARGE SCALE GENOMIC DNA]</scope>
    <source>
        <strain evidence="3 4">85-10</strain>
    </source>
</reference>
<dbReference type="InterPro" id="IPR011992">
    <property type="entry name" value="EF-hand-dom_pair"/>
</dbReference>
<dbReference type="AlphaFoldDB" id="Q3BX62"/>